<name>A0A6I2MSJ8_9FLAO</name>
<dbReference type="OrthoDB" id="9808953at2"/>
<reference evidence="2 3" key="1">
    <citation type="submission" date="2019-11" db="EMBL/GenBank/DDBJ databases">
        <title>Maribacter lutea sp. nov., a marine bacterium isolated from intertidal sand.</title>
        <authorList>
            <person name="Liu A."/>
        </authorList>
    </citation>
    <scope>NUCLEOTIDE SEQUENCE [LARGE SCALE GENOMIC DNA]</scope>
    <source>
        <strain evidence="2 3">RZ05</strain>
    </source>
</reference>
<keyword evidence="3" id="KW-1185">Reference proteome</keyword>
<dbReference type="Proteomes" id="UP000443153">
    <property type="component" value="Unassembled WGS sequence"/>
</dbReference>
<accession>A0A6I2MSJ8</accession>
<comment type="caution">
    <text evidence="2">The sequence shown here is derived from an EMBL/GenBank/DDBJ whole genome shotgun (WGS) entry which is preliminary data.</text>
</comment>
<evidence type="ECO:0000313" key="2">
    <source>
        <dbReference type="EMBL" id="MRX65184.1"/>
    </source>
</evidence>
<keyword evidence="1" id="KW-0175">Coiled coil</keyword>
<proteinExistence type="predicted"/>
<organism evidence="2 3">
    <name type="scientific">Maribacter luteus</name>
    <dbReference type="NCBI Taxonomy" id="2594478"/>
    <lineage>
        <taxon>Bacteria</taxon>
        <taxon>Pseudomonadati</taxon>
        <taxon>Bacteroidota</taxon>
        <taxon>Flavobacteriia</taxon>
        <taxon>Flavobacteriales</taxon>
        <taxon>Flavobacteriaceae</taxon>
        <taxon>Maribacter</taxon>
    </lineage>
</organism>
<dbReference type="RefSeq" id="WP_154367790.1">
    <property type="nucleotide sequence ID" value="NZ_WKJH01000022.1"/>
</dbReference>
<dbReference type="EMBL" id="WKJH01000022">
    <property type="protein sequence ID" value="MRX65184.1"/>
    <property type="molecule type" value="Genomic_DNA"/>
</dbReference>
<gene>
    <name evidence="2" type="ORF">GJ691_13550</name>
</gene>
<evidence type="ECO:0000256" key="1">
    <source>
        <dbReference type="SAM" id="Coils"/>
    </source>
</evidence>
<evidence type="ECO:0000313" key="3">
    <source>
        <dbReference type="Proteomes" id="UP000443153"/>
    </source>
</evidence>
<protein>
    <recommendedName>
        <fullName evidence="4">Peptidase S74 domain-containing protein</fullName>
    </recommendedName>
</protein>
<evidence type="ECO:0008006" key="4">
    <source>
        <dbReference type="Google" id="ProtNLM"/>
    </source>
</evidence>
<sequence>MKRTLFFLVLGLLLGTGVKGQIKIGDNPQTIDPSSVLELESGSRVLVVTRVSTAEMNAITPLPGAVVYNTDLQCVHYYNGTEWINICEEVGGIPNLTTEPFVNTRSTIVITTDGENNHIEVAQNSIRTEQIVDGGINGVDIQNNSIGNDKLGNDAVGREEIIDNAVGIDALDTSQVTLESFTNTPGFITDADIISGDTGNDLMIGVDGGAFYDEQPVLDAITTNTGDISTNGSDIDTNTASILSNALNIGLNADNIQINTDNILLKEDAANKSDDVALGNSADLFPTQNAVKTYVDNATGAVSTLNNGEIYVGNASNVATSVAMSGDATIDNTGAVTIEDDAITTAKILNNAITTGKIRNSAVTEIKIADAAVTPIKIEPSPTIGRYLSTNASGVVEWVDLPAAAAEVDGIIGNEVTGPTDGTLTVTGLGTNANPLTLDVANGGIDTNELANGAVTTGKISNEAVTPAKIEPSTTNGQYLTTDGTGNVAWVDLPAATAEVDGIVGNEVTGPTDGTLTLSGGATNADPLTLGVSLGGIDTDELADNAVTTAKILPGAADQILRTNAAGNAVSWVDLPPSGTSDIFDATTISGTGVTGDAYTVADDAITTIKILNANVTDEKIAPGAADQILRTNAAGTAVEWVDFPPSGASAIFDATTISGTGVTGDAYTVADDAITTIKILDANVTDEKIAPGAADQILRTNAAGTAVEWVDFPPSGASAIFDATTISGTGVTGDAYTVADDAITSTKIALNTIIADDINTGAVTTDEILNGTILAEDINDDAVTSTKILDDNVTIEKIAASANDGQVLTTSGTDVVWANPTVMPVSADGSTITGDGSTTDLSVPTDGITTTQIADLTIATIDIADNNVTPAKIAEGANGEVLTTNAAGDVVWAAPTVLPVSSDGTTITGDGSTTDLSVPTDGITTTQIADLTIATIDIADNNVTPAKIAEGANGEVLTTNAAGDVVWAAPTVLPVSSDGTTITGDGSTTDLSVPTNGITTTQIADLTIATIDIADNNVTPTKIAEGANGEVLTTDAAGDVVWAAPTVLPVSSDGSTITGDGSTTDLSVPTDGISTTQIADLTIATIDIADNNVTPAKIAEGANGEVLTTDAAGDVVWAAPTVLPVSSDGSTITGDGSTTDLSVPTDGITTTQIADLTIATIDIADNNVTPAKIAEGANGEVLTTDAAGDVVWAAPTVLPVSSDGSTITGNGSTTDLSVPTGGITTAQILDGTILTEDIADDAVTTLKILDDNVTPDKIQQGTDGQVLTTNGTDVVWATPNSTNLSTTDLTQTSGEDRTYDLNGQNLQFLGSGNIGIGNFGSPGSPTNINDKLHVDGQIRAEDGFATRSGSAALPTYGFYTNSDNDIGMYRAGIDELGFSTNGIEALKIDEFRNVGIGPNFDVNTIDARLHVDGNLIVEGQIYTDNAYLPIPDYVFEKYFKGKSTINDNYQFKSLKEVESFIKKFNHLPGVVSAKQAKADGKWNLSKSSLNNLEKIEELFLHTIEQEKKIDQLQNENRALTKELETLKSDIDLIKQLLLTKEAND</sequence>
<feature type="coiled-coil region" evidence="1">
    <location>
        <begin position="1496"/>
        <end position="1537"/>
    </location>
</feature>